<evidence type="ECO:0000256" key="1">
    <source>
        <dbReference type="SAM" id="Coils"/>
    </source>
</evidence>
<feature type="coiled-coil region" evidence="1">
    <location>
        <begin position="104"/>
        <end position="135"/>
    </location>
</feature>
<evidence type="ECO:0000313" key="5">
    <source>
        <dbReference type="EMBL" id="VTZ71436.1"/>
    </source>
</evidence>
<keyword evidence="2" id="KW-0812">Transmembrane</keyword>
<dbReference type="VEuPathDB" id="PlasmoDB:PYYM_0100600"/>
<keyword evidence="2" id="KW-1133">Transmembrane helix</keyword>
<dbReference type="OrthoDB" id="371876at2759"/>
<feature type="chain" id="PRO_5036289833" evidence="3">
    <location>
        <begin position="22"/>
        <end position="258"/>
    </location>
</feature>
<organism evidence="4 7">
    <name type="scientific">Plasmodium yoelii</name>
    <dbReference type="NCBI Taxonomy" id="5861"/>
    <lineage>
        <taxon>Eukaryota</taxon>
        <taxon>Sar</taxon>
        <taxon>Alveolata</taxon>
        <taxon>Apicomplexa</taxon>
        <taxon>Aconoidasida</taxon>
        <taxon>Haemosporida</taxon>
        <taxon>Plasmodiidae</taxon>
        <taxon>Plasmodium</taxon>
        <taxon>Plasmodium (Vinckeia)</taxon>
    </lineage>
</organism>
<evidence type="ECO:0000313" key="4">
    <source>
        <dbReference type="EMBL" id="CDU15841.1"/>
    </source>
</evidence>
<dbReference type="Proteomes" id="UP000072874">
    <property type="component" value="Chromosome 1"/>
</dbReference>
<protein>
    <submittedName>
        <fullName evidence="4">Fam-b protein</fullName>
    </submittedName>
</protein>
<dbReference type="KEGG" id="pyo:PY17X_0101261"/>
<dbReference type="VEuPathDB" id="PlasmoDB:Py17XNL_000104673"/>
<feature type="transmembrane region" description="Helical" evidence="2">
    <location>
        <begin position="208"/>
        <end position="232"/>
    </location>
</feature>
<dbReference type="NCBIfam" id="TIGR01597">
    <property type="entry name" value="PYST-B"/>
    <property type="match status" value="1"/>
</dbReference>
<dbReference type="Pfam" id="PF09592">
    <property type="entry name" value="DUF2031"/>
    <property type="match status" value="1"/>
</dbReference>
<dbReference type="GeneID" id="3807616"/>
<accession>A0A077Y0E0</accession>
<reference evidence="5" key="2">
    <citation type="submission" date="2014-05" db="EMBL/GenBank/DDBJ databases">
        <authorList>
            <person name="Aslett M.A."/>
            <person name="De Silva N."/>
        </authorList>
    </citation>
    <scope>NUCLEOTIDE SEQUENCE</scope>
    <source>
        <strain evidence="5">17X</strain>
    </source>
</reference>
<keyword evidence="2" id="KW-0472">Membrane</keyword>
<evidence type="ECO:0000313" key="6">
    <source>
        <dbReference type="Proteomes" id="UP000072874"/>
    </source>
</evidence>
<reference evidence="6 7" key="1">
    <citation type="journal article" date="2014" name="BMC Biol.">
        <title>A comprehensive evaluation of rodent malaria parasite genomes and gene expression.</title>
        <authorList>
            <person name="Otto T.D."/>
            <person name="Bohme U."/>
            <person name="Jackson A.P."/>
            <person name="Hunt M."/>
            <person name="Franke-Fayard B."/>
            <person name="Hoeijmakers W.A."/>
            <person name="Religa A.A."/>
            <person name="Robertson L."/>
            <person name="Sanders M."/>
            <person name="Ogun S.A."/>
            <person name="Cunningham D."/>
            <person name="Erhart A."/>
            <person name="Billker O."/>
            <person name="Khan S.M."/>
            <person name="Stunnenberg H.G."/>
            <person name="Langhorne J."/>
            <person name="Holder A.A."/>
            <person name="Waters A.P."/>
            <person name="Newbold C.I."/>
            <person name="Pain A."/>
            <person name="Berriman M."/>
            <person name="Janse C.J."/>
        </authorList>
    </citation>
    <scope>NUCLEOTIDE SEQUENCE [LARGE SCALE GENOMIC DNA]</scope>
    <source>
        <strain evidence="5 6">17X</strain>
        <strain evidence="4 7">YM</strain>
    </source>
</reference>
<proteinExistence type="predicted"/>
<name>A0A077Y0E0_PLAYE</name>
<dbReference type="EMBL" id="LK934629">
    <property type="protein sequence ID" value="CDU15841.1"/>
    <property type="molecule type" value="Genomic_DNA"/>
</dbReference>
<dbReference type="EMBL" id="LM993655">
    <property type="protein sequence ID" value="VTZ71436.1"/>
    <property type="molecule type" value="Genomic_DNA"/>
</dbReference>
<reference evidence="4" key="3">
    <citation type="submission" date="2014-05" db="EMBL/GenBank/DDBJ databases">
        <authorList>
            <person name="Aslett A.Martin."/>
            <person name="De Silva Nishadi"/>
        </authorList>
    </citation>
    <scope>NUCLEOTIDE SEQUENCE</scope>
    <source>
        <strain evidence="4">YM</strain>
    </source>
</reference>
<evidence type="ECO:0000313" key="7">
    <source>
        <dbReference type="Proteomes" id="UP000072904"/>
    </source>
</evidence>
<dbReference type="Proteomes" id="UP000072904">
    <property type="component" value="Chromosome 1"/>
</dbReference>
<dbReference type="RefSeq" id="XP_022811215.2">
    <property type="nucleotide sequence ID" value="XM_022957788.2"/>
</dbReference>
<keyword evidence="3" id="KW-0732">Signal</keyword>
<feature type="signal peptide" evidence="3">
    <location>
        <begin position="1"/>
        <end position="21"/>
    </location>
</feature>
<sequence length="258" mass="30066">MRVSILKYVFFSIIICSFEYAKNELYFANDRGIYLERNVINFRNDRILADVDDQFDLNGFYKSTLSLASQLSDCTEGNKEIAHLQNIIDSYIKKHKESNTLPDLNNLDKKTKKLVNELRTELEKIKKELDNKMNGELAMQPIHDKRIIKKDENSSVSEHEDFEQLENEGNFLEIADDNFEDEYNEITSGNKYKKFEIDRKLKKANIKLFAKFMLFMASHFVIGALGGGYLLLLTIPSTISVIKQCWKNFKLSFKQSEI</sequence>
<dbReference type="VEuPathDB" id="PlasmoDB:PY02539"/>
<dbReference type="VEuPathDB" id="PlasmoDB:PY17X_0101261"/>
<gene>
    <name evidence="5" type="ORF">PY17X_0101261</name>
    <name evidence="4" type="ORF">PYYM_0100600</name>
</gene>
<evidence type="ECO:0000256" key="3">
    <source>
        <dbReference type="SAM" id="SignalP"/>
    </source>
</evidence>
<reference evidence="5" key="4">
    <citation type="submission" date="2019-05" db="EMBL/GenBank/DDBJ databases">
        <authorList>
            <consortium name="Pathogen Informatics"/>
        </authorList>
    </citation>
    <scope>NUCLEOTIDE SEQUENCE</scope>
    <source>
        <strain evidence="5">17X</strain>
    </source>
</reference>
<dbReference type="AlphaFoldDB" id="A0A077Y0E0"/>
<evidence type="ECO:0000256" key="2">
    <source>
        <dbReference type="SAM" id="Phobius"/>
    </source>
</evidence>
<keyword evidence="1" id="KW-0175">Coiled coil</keyword>
<dbReference type="InterPro" id="IPR006484">
    <property type="entry name" value="PYST_B"/>
</dbReference>